<keyword evidence="6" id="KW-1185">Reference proteome</keyword>
<organism evidence="5 6">
    <name type="scientific">Variovorax ureilyticus</name>
    <dbReference type="NCBI Taxonomy" id="1836198"/>
    <lineage>
        <taxon>Bacteria</taxon>
        <taxon>Pseudomonadati</taxon>
        <taxon>Pseudomonadota</taxon>
        <taxon>Betaproteobacteria</taxon>
        <taxon>Burkholderiales</taxon>
        <taxon>Comamonadaceae</taxon>
        <taxon>Variovorax</taxon>
    </lineage>
</organism>
<dbReference type="Pfam" id="PF12833">
    <property type="entry name" value="HTH_18"/>
    <property type="match status" value="1"/>
</dbReference>
<gene>
    <name evidence="5" type="ORF">WKW77_15280</name>
</gene>
<reference evidence="5 6" key="1">
    <citation type="submission" date="2024-03" db="EMBL/GenBank/DDBJ databases">
        <title>Novel species of the genus Variovorax.</title>
        <authorList>
            <person name="Liu Q."/>
            <person name="Xin Y.-H."/>
        </authorList>
    </citation>
    <scope>NUCLEOTIDE SEQUENCE [LARGE SCALE GENOMIC DNA]</scope>
    <source>
        <strain evidence="5 6">KACC 18899</strain>
    </source>
</reference>
<dbReference type="PANTHER" id="PTHR47894">
    <property type="entry name" value="HTH-TYPE TRANSCRIPTIONAL REGULATOR GADX"/>
    <property type="match status" value="1"/>
</dbReference>
<dbReference type="RefSeq" id="WP_340357707.1">
    <property type="nucleotide sequence ID" value="NZ_JBBKZU010000006.1"/>
</dbReference>
<evidence type="ECO:0000256" key="2">
    <source>
        <dbReference type="ARBA" id="ARBA00023125"/>
    </source>
</evidence>
<accession>A0ABU8VGM0</accession>
<protein>
    <submittedName>
        <fullName evidence="5">AraC family transcriptional regulator</fullName>
    </submittedName>
</protein>
<dbReference type="Proteomes" id="UP001365846">
    <property type="component" value="Unassembled WGS sequence"/>
</dbReference>
<keyword evidence="2" id="KW-0238">DNA-binding</keyword>
<evidence type="ECO:0000256" key="1">
    <source>
        <dbReference type="ARBA" id="ARBA00023015"/>
    </source>
</evidence>
<keyword evidence="1" id="KW-0805">Transcription regulation</keyword>
<dbReference type="PROSITE" id="PS01124">
    <property type="entry name" value="HTH_ARAC_FAMILY_2"/>
    <property type="match status" value="1"/>
</dbReference>
<dbReference type="SMART" id="SM00342">
    <property type="entry name" value="HTH_ARAC"/>
    <property type="match status" value="1"/>
</dbReference>
<dbReference type="InterPro" id="IPR009057">
    <property type="entry name" value="Homeodomain-like_sf"/>
</dbReference>
<dbReference type="InterPro" id="IPR018060">
    <property type="entry name" value="HTH_AraC"/>
</dbReference>
<name>A0ABU8VGM0_9BURK</name>
<dbReference type="PANTHER" id="PTHR47894:SF1">
    <property type="entry name" value="HTH-TYPE TRANSCRIPTIONAL REGULATOR VQSM"/>
    <property type="match status" value="1"/>
</dbReference>
<proteinExistence type="predicted"/>
<evidence type="ECO:0000259" key="4">
    <source>
        <dbReference type="PROSITE" id="PS01124"/>
    </source>
</evidence>
<dbReference type="Pfam" id="PF12625">
    <property type="entry name" value="Arabinose_bd"/>
    <property type="match status" value="1"/>
</dbReference>
<keyword evidence="3" id="KW-0804">Transcription</keyword>
<dbReference type="Gene3D" id="1.10.10.60">
    <property type="entry name" value="Homeodomain-like"/>
    <property type="match status" value="1"/>
</dbReference>
<sequence length="340" mass="37819">MRHRLTKKTPITIPVSMVHGMLAGIEARGESSDTYLADAAIPAELLSHPGARVTAEQYVALFRLLIERRADESLGFLARPLKPGSFALMAHSALGARDLDEAIRRVAKTSWLMRDDVALELQRDGQLAALALTFNDTGVARQHFLHELLLRVFWRLVAWLAGGRLPAMRFDFAFACPPHVGSYSQVFPAQLQFGRAHTAIWFDESWLQVPVRRDEAALRIFLADAQANIITPRRNEDEIGARVRNHLRRTQPSWPDLTGTASAMHMSTSTLQRRLALEGTSFQALKDELRRDVAIVRLNTSATPLADLALELGFTDSAGFQRAFKSWTGTSPGAYRQGKA</sequence>
<feature type="domain" description="HTH araC/xylS-type" evidence="4">
    <location>
        <begin position="237"/>
        <end position="338"/>
    </location>
</feature>
<dbReference type="InterPro" id="IPR032687">
    <property type="entry name" value="AraC-type_N"/>
</dbReference>
<dbReference type="EMBL" id="JBBKZU010000006">
    <property type="protein sequence ID" value="MEJ8812446.1"/>
    <property type="molecule type" value="Genomic_DNA"/>
</dbReference>
<evidence type="ECO:0000313" key="6">
    <source>
        <dbReference type="Proteomes" id="UP001365846"/>
    </source>
</evidence>
<dbReference type="SUPFAM" id="SSF46689">
    <property type="entry name" value="Homeodomain-like"/>
    <property type="match status" value="1"/>
</dbReference>
<comment type="caution">
    <text evidence="5">The sequence shown here is derived from an EMBL/GenBank/DDBJ whole genome shotgun (WGS) entry which is preliminary data.</text>
</comment>
<evidence type="ECO:0000313" key="5">
    <source>
        <dbReference type="EMBL" id="MEJ8812446.1"/>
    </source>
</evidence>
<evidence type="ECO:0000256" key="3">
    <source>
        <dbReference type="ARBA" id="ARBA00023163"/>
    </source>
</evidence>